<proteinExistence type="predicted"/>
<name>A0A1I5KUB7_9ACTN</name>
<dbReference type="RefSeq" id="WP_083597953.1">
    <property type="nucleotide sequence ID" value="NZ_CP083237.1"/>
</dbReference>
<organism evidence="2 3">
    <name type="scientific">Actinomadura madurae</name>
    <dbReference type="NCBI Taxonomy" id="1993"/>
    <lineage>
        <taxon>Bacteria</taxon>
        <taxon>Bacillati</taxon>
        <taxon>Actinomycetota</taxon>
        <taxon>Actinomycetes</taxon>
        <taxon>Streptosporangiales</taxon>
        <taxon>Thermomonosporaceae</taxon>
        <taxon>Actinomadura</taxon>
    </lineage>
</organism>
<dbReference type="STRING" id="1993.SAMN04489713_110130"/>
<dbReference type="GeneID" id="99650573"/>
<dbReference type="Pfam" id="PF20114">
    <property type="entry name" value="DUF6504"/>
    <property type="match status" value="1"/>
</dbReference>
<dbReference type="EMBL" id="FOVH01000010">
    <property type="protein sequence ID" value="SFO88216.1"/>
    <property type="molecule type" value="Genomic_DNA"/>
</dbReference>
<sequence length="91" mass="11097">MTRVFGDPVDVWVSDGRPVRFVWRGRLYTVRRVLEHWVTTRDWWREQRPDGEATGEREFWRVEATPDREIGVYELRYDVAADSWLLSRVWD</sequence>
<dbReference type="InterPro" id="IPR045443">
    <property type="entry name" value="DUF6504"/>
</dbReference>
<dbReference type="eggNOG" id="ENOG5033IYN">
    <property type="taxonomic scope" value="Bacteria"/>
</dbReference>
<evidence type="ECO:0000313" key="3">
    <source>
        <dbReference type="Proteomes" id="UP000183413"/>
    </source>
</evidence>
<protein>
    <recommendedName>
        <fullName evidence="1">DUF6504 domain-containing protein</fullName>
    </recommendedName>
</protein>
<reference evidence="2 3" key="1">
    <citation type="submission" date="2016-10" db="EMBL/GenBank/DDBJ databases">
        <authorList>
            <person name="de Groot N.N."/>
        </authorList>
    </citation>
    <scope>NUCLEOTIDE SEQUENCE [LARGE SCALE GENOMIC DNA]</scope>
    <source>
        <strain evidence="2 3">DSM 43067</strain>
    </source>
</reference>
<dbReference type="Proteomes" id="UP000183413">
    <property type="component" value="Unassembled WGS sequence"/>
</dbReference>
<gene>
    <name evidence="2" type="ORF">SAMN04489713_110130</name>
</gene>
<dbReference type="AlphaFoldDB" id="A0A1I5KUB7"/>
<dbReference type="InParanoid" id="A0A1I5KUB7"/>
<evidence type="ECO:0000313" key="2">
    <source>
        <dbReference type="EMBL" id="SFO88216.1"/>
    </source>
</evidence>
<evidence type="ECO:0000259" key="1">
    <source>
        <dbReference type="Pfam" id="PF20114"/>
    </source>
</evidence>
<accession>A0A1I5KUB7</accession>
<keyword evidence="3" id="KW-1185">Reference proteome</keyword>
<feature type="domain" description="DUF6504" evidence="1">
    <location>
        <begin position="1"/>
        <end position="91"/>
    </location>
</feature>
<dbReference type="OrthoDB" id="5243842at2"/>